<organism evidence="1 2">
    <name type="scientific">Planomonospora alba</name>
    <dbReference type="NCBI Taxonomy" id="161354"/>
    <lineage>
        <taxon>Bacteria</taxon>
        <taxon>Bacillati</taxon>
        <taxon>Actinomycetota</taxon>
        <taxon>Actinomycetes</taxon>
        <taxon>Streptosporangiales</taxon>
        <taxon>Streptosporangiaceae</taxon>
        <taxon>Planomonospora</taxon>
    </lineage>
</organism>
<protein>
    <submittedName>
        <fullName evidence="1">Uncharacterized protein</fullName>
    </submittedName>
</protein>
<keyword evidence="2" id="KW-1185">Reference proteome</keyword>
<dbReference type="RefSeq" id="WP_344856143.1">
    <property type="nucleotide sequence ID" value="NZ_BAAAUT010000005.1"/>
</dbReference>
<dbReference type="EMBL" id="BAAAUT010000005">
    <property type="protein sequence ID" value="GAA3120243.1"/>
    <property type="molecule type" value="Genomic_DNA"/>
</dbReference>
<name>A0ABP6MN61_9ACTN</name>
<comment type="caution">
    <text evidence="1">The sequence shown here is derived from an EMBL/GenBank/DDBJ whole genome shotgun (WGS) entry which is preliminary data.</text>
</comment>
<reference evidence="2" key="1">
    <citation type="journal article" date="2019" name="Int. J. Syst. Evol. Microbiol.">
        <title>The Global Catalogue of Microorganisms (GCM) 10K type strain sequencing project: providing services to taxonomists for standard genome sequencing and annotation.</title>
        <authorList>
            <consortium name="The Broad Institute Genomics Platform"/>
            <consortium name="The Broad Institute Genome Sequencing Center for Infectious Disease"/>
            <person name="Wu L."/>
            <person name="Ma J."/>
        </authorList>
    </citation>
    <scope>NUCLEOTIDE SEQUENCE [LARGE SCALE GENOMIC DNA]</scope>
    <source>
        <strain evidence="2">JCM 9373</strain>
    </source>
</reference>
<dbReference type="Proteomes" id="UP001500320">
    <property type="component" value="Unassembled WGS sequence"/>
</dbReference>
<proteinExistence type="predicted"/>
<gene>
    <name evidence="1" type="ORF">GCM10010466_08900</name>
</gene>
<evidence type="ECO:0000313" key="2">
    <source>
        <dbReference type="Proteomes" id="UP001500320"/>
    </source>
</evidence>
<accession>A0ABP6MN61</accession>
<sequence>MSSWIFGKYVPSNVPGANLTPEDMSRVTAEDWEDIRKLARGYCRTVDSTRSRKRMDGSATVVKQGHAPYGTDDVSDDVTQDAVLLFAQRLRDVLSSCAPAPESGPTRETQAWVYVRRDGGEMTITRVTLQRWAVRDAAARNGYRLDVPPDEIDATPGAQLMRGLPHVENATRAAVAFCAAQHSAEIFRTAFGDGQDFPVLRKALSIAMQAEDLGRAGVLARTAQEQHGGAYGSRRAVIRTRDAARAEWRELSERLDEARDAMVYGGTLSTGTE</sequence>
<evidence type="ECO:0000313" key="1">
    <source>
        <dbReference type="EMBL" id="GAA3120243.1"/>
    </source>
</evidence>